<dbReference type="SUPFAM" id="SSF46785">
    <property type="entry name" value="Winged helix' DNA-binding domain"/>
    <property type="match status" value="1"/>
</dbReference>
<dbReference type="Gene3D" id="3.40.190.290">
    <property type="match status" value="1"/>
</dbReference>
<evidence type="ECO:0000256" key="2">
    <source>
        <dbReference type="ARBA" id="ARBA00023015"/>
    </source>
</evidence>
<keyword evidence="4" id="KW-0010">Activator</keyword>
<dbReference type="GO" id="GO:0003677">
    <property type="term" value="F:DNA binding"/>
    <property type="evidence" value="ECO:0007669"/>
    <property type="project" value="UniProtKB-KW"/>
</dbReference>
<dbReference type="GO" id="GO:0003700">
    <property type="term" value="F:DNA-binding transcription factor activity"/>
    <property type="evidence" value="ECO:0007669"/>
    <property type="project" value="InterPro"/>
</dbReference>
<dbReference type="NCBIfam" id="NF008284">
    <property type="entry name" value="PRK11062.1"/>
    <property type="match status" value="1"/>
</dbReference>
<evidence type="ECO:0000313" key="8">
    <source>
        <dbReference type="Proteomes" id="UP001063350"/>
    </source>
</evidence>
<dbReference type="PANTHER" id="PTHR30293">
    <property type="entry name" value="TRANSCRIPTIONAL REGULATORY PROTEIN NAC-RELATED"/>
    <property type="match status" value="1"/>
</dbReference>
<dbReference type="PROSITE" id="PS50931">
    <property type="entry name" value="HTH_LYSR"/>
    <property type="match status" value="1"/>
</dbReference>
<evidence type="ECO:0000256" key="4">
    <source>
        <dbReference type="ARBA" id="ARBA00023159"/>
    </source>
</evidence>
<evidence type="ECO:0000256" key="1">
    <source>
        <dbReference type="ARBA" id="ARBA00009437"/>
    </source>
</evidence>
<dbReference type="GO" id="GO:2000142">
    <property type="term" value="P:regulation of DNA-templated transcription initiation"/>
    <property type="evidence" value="ECO:0007669"/>
    <property type="project" value="TreeGrafter"/>
</dbReference>
<dbReference type="AlphaFoldDB" id="A0A915U5P8"/>
<reference evidence="7" key="1">
    <citation type="submission" date="2020-12" db="EMBL/GenBank/DDBJ databases">
        <title>Desulfobium dissulfuricans gen. nov., sp. nov., a novel mesophilic, sulfate-reducing bacterium isolated from a deep-sea hydrothermal vent.</title>
        <authorList>
            <person name="Hashimoto Y."/>
            <person name="Tame A."/>
            <person name="Sawayama S."/>
            <person name="Miyazaki J."/>
            <person name="Takai K."/>
            <person name="Nakagawa S."/>
        </authorList>
    </citation>
    <scope>NUCLEOTIDE SEQUENCE</scope>
    <source>
        <strain evidence="7">GF1</strain>
    </source>
</reference>
<dbReference type="KEGG" id="ddu:GF1_17430"/>
<dbReference type="Gene3D" id="1.10.10.10">
    <property type="entry name" value="Winged helix-like DNA-binding domain superfamily/Winged helix DNA-binding domain"/>
    <property type="match status" value="1"/>
</dbReference>
<sequence length="261" mass="28728">MGKLEEALGGKLFRRVGRNLELTEMGRIVYRYADEIFALGREMMDTVRGRVVSGPLRLVVGIVDALPKLVVRKLLEPALQLPEQIRLICHEGKEEQLLAELSVHGLDIVLTDTPVKSGLSVKAYSHLLGECGVSFFAVESLAARVRRNFPQSLNGMPMLLPCPMSALRGSLDQWFDTRDIHPKIVGEFDDQALLKVFGQAGDGIFAAPSVIEKEVVQLHDVTVVGRSDAVREQFYAISVERIIKHPAVAAIQKAASSSIFT</sequence>
<organism evidence="7 8">
    <name type="scientific">Desulfolithobacter dissulfuricans</name>
    <dbReference type="NCBI Taxonomy" id="2795293"/>
    <lineage>
        <taxon>Bacteria</taxon>
        <taxon>Pseudomonadati</taxon>
        <taxon>Thermodesulfobacteriota</taxon>
        <taxon>Desulfobulbia</taxon>
        <taxon>Desulfobulbales</taxon>
        <taxon>Desulfobulbaceae</taxon>
        <taxon>Desulfolithobacter</taxon>
    </lineage>
</organism>
<comment type="similarity">
    <text evidence="1">Belongs to the LysR transcriptional regulatory family.</text>
</comment>
<evidence type="ECO:0000256" key="5">
    <source>
        <dbReference type="ARBA" id="ARBA00023163"/>
    </source>
</evidence>
<name>A0A915U5P8_9BACT</name>
<dbReference type="Pfam" id="PF03466">
    <property type="entry name" value="LysR_substrate"/>
    <property type="match status" value="1"/>
</dbReference>
<protein>
    <submittedName>
        <fullName evidence="7">Transcriptional activator NhaR</fullName>
    </submittedName>
</protein>
<keyword evidence="8" id="KW-1185">Reference proteome</keyword>
<evidence type="ECO:0000259" key="6">
    <source>
        <dbReference type="PROSITE" id="PS50931"/>
    </source>
</evidence>
<dbReference type="Proteomes" id="UP001063350">
    <property type="component" value="Chromosome"/>
</dbReference>
<dbReference type="InterPro" id="IPR036390">
    <property type="entry name" value="WH_DNA-bd_sf"/>
</dbReference>
<evidence type="ECO:0000313" key="7">
    <source>
        <dbReference type="EMBL" id="BCO09367.1"/>
    </source>
</evidence>
<gene>
    <name evidence="7" type="ORF">GF1_17430</name>
</gene>
<dbReference type="SUPFAM" id="SSF53850">
    <property type="entry name" value="Periplasmic binding protein-like II"/>
    <property type="match status" value="1"/>
</dbReference>
<dbReference type="CDD" id="cd08429">
    <property type="entry name" value="PBP2_NhaR"/>
    <property type="match status" value="1"/>
</dbReference>
<dbReference type="InterPro" id="IPR000847">
    <property type="entry name" value="LysR_HTH_N"/>
</dbReference>
<keyword evidence="5" id="KW-0804">Transcription</keyword>
<dbReference type="InterPro" id="IPR005119">
    <property type="entry name" value="LysR_subst-bd"/>
</dbReference>
<accession>A0A915U5P8</accession>
<proteinExistence type="inferred from homology"/>
<keyword evidence="2" id="KW-0805">Transcription regulation</keyword>
<dbReference type="PANTHER" id="PTHR30293:SF2">
    <property type="entry name" value="TRANSCRIPTIONAL ACTIVATOR PROTEIN NHAR"/>
    <property type="match status" value="1"/>
</dbReference>
<dbReference type="EMBL" id="AP024233">
    <property type="protein sequence ID" value="BCO09367.1"/>
    <property type="molecule type" value="Genomic_DNA"/>
</dbReference>
<feature type="domain" description="HTH lysR-type" evidence="6">
    <location>
        <begin position="1"/>
        <end position="23"/>
    </location>
</feature>
<dbReference type="InterPro" id="IPR036388">
    <property type="entry name" value="WH-like_DNA-bd_sf"/>
</dbReference>
<keyword evidence="3" id="KW-0238">DNA-binding</keyword>
<evidence type="ECO:0000256" key="3">
    <source>
        <dbReference type="ARBA" id="ARBA00023125"/>
    </source>
</evidence>